<feature type="compositionally biased region" description="Polar residues" evidence="1">
    <location>
        <begin position="15"/>
        <end position="29"/>
    </location>
</feature>
<gene>
    <name evidence="2" type="ORF">RHGRI_036946</name>
</gene>
<organism evidence="2 3">
    <name type="scientific">Rhododendron griersonianum</name>
    <dbReference type="NCBI Taxonomy" id="479676"/>
    <lineage>
        <taxon>Eukaryota</taxon>
        <taxon>Viridiplantae</taxon>
        <taxon>Streptophyta</taxon>
        <taxon>Embryophyta</taxon>
        <taxon>Tracheophyta</taxon>
        <taxon>Spermatophyta</taxon>
        <taxon>Magnoliopsida</taxon>
        <taxon>eudicotyledons</taxon>
        <taxon>Gunneridae</taxon>
        <taxon>Pentapetalae</taxon>
        <taxon>asterids</taxon>
        <taxon>Ericales</taxon>
        <taxon>Ericaceae</taxon>
        <taxon>Ericoideae</taxon>
        <taxon>Rhodoreae</taxon>
        <taxon>Rhododendron</taxon>
    </lineage>
</organism>
<feature type="region of interest" description="Disordered" evidence="1">
    <location>
        <begin position="1"/>
        <end position="30"/>
    </location>
</feature>
<dbReference type="Proteomes" id="UP000823749">
    <property type="component" value="Chromosome 13"/>
</dbReference>
<evidence type="ECO:0000313" key="2">
    <source>
        <dbReference type="EMBL" id="KAG5516064.1"/>
    </source>
</evidence>
<evidence type="ECO:0000313" key="3">
    <source>
        <dbReference type="Proteomes" id="UP000823749"/>
    </source>
</evidence>
<reference evidence="2 3" key="1">
    <citation type="submission" date="2020-08" db="EMBL/GenBank/DDBJ databases">
        <title>Plant Genome Project.</title>
        <authorList>
            <person name="Zhang R.-G."/>
        </authorList>
    </citation>
    <scope>NUCLEOTIDE SEQUENCE [LARGE SCALE GENOMIC DNA]</scope>
    <source>
        <strain evidence="2">WSP0</strain>
        <tissue evidence="2">Leaf</tissue>
    </source>
</reference>
<sequence length="120" mass="13490">MRRIAPTQGYKDPTKSGTKTYKPPNSTPRQWVLIRDPKSKIPQMVPMLSRTQKMKLQRKYSLFQEETLKGVTSAMLEEDLDPPSPNSLASYQSGLLEAMLVEQGGLEGSYSPMELSLQEA</sequence>
<dbReference type="AlphaFoldDB" id="A0AAV6HPU9"/>
<comment type="caution">
    <text evidence="2">The sequence shown here is derived from an EMBL/GenBank/DDBJ whole genome shotgun (WGS) entry which is preliminary data.</text>
</comment>
<keyword evidence="3" id="KW-1185">Reference proteome</keyword>
<dbReference type="EMBL" id="JACTNZ010000013">
    <property type="protein sequence ID" value="KAG5516064.1"/>
    <property type="molecule type" value="Genomic_DNA"/>
</dbReference>
<evidence type="ECO:0000256" key="1">
    <source>
        <dbReference type="SAM" id="MobiDB-lite"/>
    </source>
</evidence>
<accession>A0AAV6HPU9</accession>
<protein>
    <submittedName>
        <fullName evidence="2">Uncharacterized protein</fullName>
    </submittedName>
</protein>
<proteinExistence type="predicted"/>
<name>A0AAV6HPU9_9ERIC</name>